<feature type="region of interest" description="Disordered" evidence="1">
    <location>
        <begin position="38"/>
        <end position="60"/>
    </location>
</feature>
<feature type="region of interest" description="Disordered" evidence="1">
    <location>
        <begin position="332"/>
        <end position="400"/>
    </location>
</feature>
<feature type="compositionally biased region" description="Low complexity" evidence="1">
    <location>
        <begin position="38"/>
        <end position="49"/>
    </location>
</feature>
<dbReference type="AlphaFoldDB" id="A0A1Y2DDL4"/>
<dbReference type="Proteomes" id="UP000193920">
    <property type="component" value="Unassembled WGS sequence"/>
</dbReference>
<feature type="compositionally biased region" description="Low complexity" evidence="1">
    <location>
        <begin position="242"/>
        <end position="254"/>
    </location>
</feature>
<feature type="region of interest" description="Disordered" evidence="1">
    <location>
        <begin position="242"/>
        <end position="270"/>
    </location>
</feature>
<feature type="compositionally biased region" description="Polar residues" evidence="1">
    <location>
        <begin position="371"/>
        <end position="390"/>
    </location>
</feature>
<proteinExistence type="predicted"/>
<accession>A0A1Y2DDL4</accession>
<evidence type="ECO:0000313" key="2">
    <source>
        <dbReference type="EMBL" id="ORY57373.1"/>
    </source>
</evidence>
<feature type="compositionally biased region" description="Low complexity" evidence="1">
    <location>
        <begin position="332"/>
        <end position="356"/>
    </location>
</feature>
<evidence type="ECO:0000256" key="1">
    <source>
        <dbReference type="SAM" id="MobiDB-lite"/>
    </source>
</evidence>
<reference evidence="2 3" key="1">
    <citation type="submission" date="2016-08" db="EMBL/GenBank/DDBJ databases">
        <title>A Parts List for Fungal Cellulosomes Revealed by Comparative Genomics.</title>
        <authorList>
            <consortium name="DOE Joint Genome Institute"/>
            <person name="Haitjema C.H."/>
            <person name="Gilmore S.P."/>
            <person name="Henske J.K."/>
            <person name="Solomon K.V."/>
            <person name="De Groot R."/>
            <person name="Kuo A."/>
            <person name="Mondo S.J."/>
            <person name="Salamov A.A."/>
            <person name="Labutti K."/>
            <person name="Zhao Z."/>
            <person name="Chiniquy J."/>
            <person name="Barry K."/>
            <person name="Brewer H.M."/>
            <person name="Purvine S.O."/>
            <person name="Wright A.T."/>
            <person name="Boxma B."/>
            <person name="Van Alen T."/>
            <person name="Hackstein J.H."/>
            <person name="Baker S.E."/>
            <person name="Grigoriev I.V."/>
            <person name="O'Malley M.A."/>
        </authorList>
    </citation>
    <scope>NUCLEOTIDE SEQUENCE [LARGE SCALE GENOMIC DNA]</scope>
    <source>
        <strain evidence="2 3">G1</strain>
    </source>
</reference>
<organism evidence="2 3">
    <name type="scientific">Neocallimastix californiae</name>
    <dbReference type="NCBI Taxonomy" id="1754190"/>
    <lineage>
        <taxon>Eukaryota</taxon>
        <taxon>Fungi</taxon>
        <taxon>Fungi incertae sedis</taxon>
        <taxon>Chytridiomycota</taxon>
        <taxon>Chytridiomycota incertae sedis</taxon>
        <taxon>Neocallimastigomycetes</taxon>
        <taxon>Neocallimastigales</taxon>
        <taxon>Neocallimastigaceae</taxon>
        <taxon>Neocallimastix</taxon>
    </lineage>
</organism>
<feature type="region of interest" description="Disordered" evidence="1">
    <location>
        <begin position="491"/>
        <end position="521"/>
    </location>
</feature>
<evidence type="ECO:0000313" key="3">
    <source>
        <dbReference type="Proteomes" id="UP000193920"/>
    </source>
</evidence>
<feature type="compositionally biased region" description="Low complexity" evidence="1">
    <location>
        <begin position="491"/>
        <end position="513"/>
    </location>
</feature>
<keyword evidence="3" id="KW-1185">Reference proteome</keyword>
<name>A0A1Y2DDL4_9FUNG</name>
<protein>
    <submittedName>
        <fullName evidence="2">Uncharacterized protein</fullName>
    </submittedName>
</protein>
<feature type="compositionally biased region" description="Polar residues" evidence="1">
    <location>
        <begin position="292"/>
        <end position="308"/>
    </location>
</feature>
<dbReference type="EMBL" id="MCOG01000070">
    <property type="protein sequence ID" value="ORY57373.1"/>
    <property type="molecule type" value="Genomic_DNA"/>
</dbReference>
<feature type="region of interest" description="Disordered" evidence="1">
    <location>
        <begin position="286"/>
        <end position="308"/>
    </location>
</feature>
<sequence>MSGQTTTNDSASNGILNLSDKQINSALNYQSEIINSDITNSSTSRNNNIKSDNTEKNIENTIKHKRSENIQNNISNKKFHLDKNSSNIPPKGKANLITPVIPPNTVDNSFALQLQSEQQPLVISSIMKSNTNIKSDIYSSNNIIGATNNRNDRVSSYSLIGGKQIKRPPSPSGVKLSKRSMTHLENQYISNENKRVSYSSSDYYPTSKFIPTTNTLNPSLGITSQKDYVTELNKKAYTYPLSTSTSAPPFSSPSYEEHQTPSSNGMLMYSKQGFNDHSQLNLQETKLKDENTSSSILNSDLKRPTNTSMDNSLNTILLDSISSNFNFLSTDNTENTNQNLNNAENLTSNQNINDNDNTNDNESNDNSNKSLQDSLPTPCSSINSTPTNRQGNNNGELNTTNLKETINKSTTLSDNIHYNGQEELISNDEITGNSSISTVTNLNINRKPLEKSFSLSLMTPESSTVSGIIKDNKSSMNSSCTVTSSIQSKSINLPYSSSSSSSSRNHSFSTPTSEFNNTPNSSLVSLSNTISGRSKYPINNHNLTVTSSSEFRPPFISTSSTSSMNALASKNNNPLSNITLNEKDSTTLNEVTSFNSKTSFQNDENNDSRTIIESQLLLQNNYNPLTEIQSMNNDQQETKIKNHQSFVQNQYQQPKEETNASIPQQPEKIDSLQLNEPNNTQILFDNNRLSSKALMLERNQSQLAQSIPEIYDNDQQNTLPFDNDNNQETILLNNFHKMKIIILLKEL</sequence>
<feature type="compositionally biased region" description="Low complexity" evidence="1">
    <location>
        <begin position="391"/>
        <end position="400"/>
    </location>
</feature>
<comment type="caution">
    <text evidence="2">The sequence shown here is derived from an EMBL/GenBank/DDBJ whole genome shotgun (WGS) entry which is preliminary data.</text>
</comment>
<gene>
    <name evidence="2" type="ORF">LY90DRAFT_256185</name>
</gene>